<evidence type="ECO:0000256" key="1">
    <source>
        <dbReference type="SAM" id="MobiDB-lite"/>
    </source>
</evidence>
<dbReference type="EMBL" id="QSQU01000020">
    <property type="protein sequence ID" value="RGK60934.1"/>
    <property type="molecule type" value="Genomic_DNA"/>
</dbReference>
<sequence>MMNKDLSYCIVLSQEQLSYLAGSKYGIDRMKILNRLIEATVLEQTEYSKKGFATTLQVGQAALSEVELSCKLGYDKKTISRVIDKMNRLGIVASVQSNRTSIHMLKCVSAWMLDGKRIDNPFYVRMKDRKDGNQETANRAYNNDSILQMNRQHILESQTETNCPTQTQIDSTIVSDETYFPDLSASPIIEDIPVIADDGELLMASSSVCEQPLPFLIGDKNEAEDSNSNDGLNAETDSHEFPSSPTTTSGDEIAEDGNARDTVQIDSASIYPTTVWASPQPLAEEESANT</sequence>
<gene>
    <name evidence="2" type="ORF">DXD03_14005</name>
</gene>
<evidence type="ECO:0000313" key="3">
    <source>
        <dbReference type="Proteomes" id="UP000261210"/>
    </source>
</evidence>
<feature type="region of interest" description="Disordered" evidence="1">
    <location>
        <begin position="271"/>
        <end position="290"/>
    </location>
</feature>
<evidence type="ECO:0000313" key="2">
    <source>
        <dbReference type="EMBL" id="RGK60934.1"/>
    </source>
</evidence>
<dbReference type="Proteomes" id="UP000261210">
    <property type="component" value="Unassembled WGS sequence"/>
</dbReference>
<accession>A0A3E4NCC1</accession>
<organism evidence="2 3">
    <name type="scientific">Bacteroides xylanisolvens</name>
    <dbReference type="NCBI Taxonomy" id="371601"/>
    <lineage>
        <taxon>Bacteria</taxon>
        <taxon>Pseudomonadati</taxon>
        <taxon>Bacteroidota</taxon>
        <taxon>Bacteroidia</taxon>
        <taxon>Bacteroidales</taxon>
        <taxon>Bacteroidaceae</taxon>
        <taxon>Bacteroides</taxon>
    </lineage>
</organism>
<comment type="caution">
    <text evidence="2">The sequence shown here is derived from an EMBL/GenBank/DDBJ whole genome shotgun (WGS) entry which is preliminary data.</text>
</comment>
<feature type="region of interest" description="Disordered" evidence="1">
    <location>
        <begin position="219"/>
        <end position="266"/>
    </location>
</feature>
<proteinExistence type="predicted"/>
<reference evidence="2 3" key="1">
    <citation type="submission" date="2018-08" db="EMBL/GenBank/DDBJ databases">
        <title>A genome reference for cultivated species of the human gut microbiota.</title>
        <authorList>
            <person name="Zou Y."/>
            <person name="Xue W."/>
            <person name="Luo G."/>
        </authorList>
    </citation>
    <scope>NUCLEOTIDE SEQUENCE [LARGE SCALE GENOMIC DNA]</scope>
    <source>
        <strain evidence="2 3">TF10-34</strain>
    </source>
</reference>
<dbReference type="AlphaFoldDB" id="A0A3E4NCC1"/>
<feature type="compositionally biased region" description="Polar residues" evidence="1">
    <location>
        <begin position="241"/>
        <end position="250"/>
    </location>
</feature>
<protein>
    <submittedName>
        <fullName evidence="2">Uncharacterized protein</fullName>
    </submittedName>
</protein>
<name>A0A3E4NCC1_9BACE</name>